<accession>A0A2U3RSC1</accession>
<evidence type="ECO:0000313" key="3">
    <source>
        <dbReference type="EMBL" id="SPR16126.1"/>
    </source>
</evidence>
<keyword evidence="1" id="KW-0677">Repeat</keyword>
<dbReference type="InterPro" id="IPR050745">
    <property type="entry name" value="Multifunctional_regulatory"/>
</dbReference>
<dbReference type="PANTHER" id="PTHR24189">
    <property type="entry name" value="MYOTROPHIN"/>
    <property type="match status" value="1"/>
</dbReference>
<dbReference type="PANTHER" id="PTHR24189:SF50">
    <property type="entry name" value="ANKYRIN REPEAT AND SOCS BOX PROTEIN 2"/>
    <property type="match status" value="1"/>
</dbReference>
<reference evidence="4" key="1">
    <citation type="submission" date="2018-03" db="EMBL/GenBank/DDBJ databases">
        <authorList>
            <person name="Batty M. E."/>
            <person name="Batty M E."/>
        </authorList>
    </citation>
    <scope>NUCLEOTIDE SEQUENCE [LARGE SCALE GENOMIC DNA]</scope>
</reference>
<dbReference type="SMART" id="SM00248">
    <property type="entry name" value="ANK"/>
    <property type="match status" value="4"/>
</dbReference>
<dbReference type="SUPFAM" id="SSF48403">
    <property type="entry name" value="Ankyrin repeat"/>
    <property type="match status" value="1"/>
</dbReference>
<dbReference type="InterPro" id="IPR002110">
    <property type="entry name" value="Ankyrin_rpt"/>
</dbReference>
<evidence type="ECO:0000256" key="1">
    <source>
        <dbReference type="ARBA" id="ARBA00022737"/>
    </source>
</evidence>
<dbReference type="RefSeq" id="WP_052691757.1">
    <property type="nucleotide sequence ID" value="NZ_LS398548.1"/>
</dbReference>
<evidence type="ECO:0000313" key="4">
    <source>
        <dbReference type="Proteomes" id="UP000245243"/>
    </source>
</evidence>
<proteinExistence type="predicted"/>
<dbReference type="GO" id="GO:0005737">
    <property type="term" value="C:cytoplasm"/>
    <property type="evidence" value="ECO:0007669"/>
    <property type="project" value="TreeGrafter"/>
</dbReference>
<dbReference type="Proteomes" id="UP000245243">
    <property type="component" value="Chromosome I"/>
</dbReference>
<dbReference type="AlphaFoldDB" id="A0A2U3RSC1"/>
<sequence>MNNNDLFRELCNAAKNGNVESIKQLLAQDNAVNAINLKDNNDQTPLHFVTKHRFIKITAPLNCKEYWSSYDNLDKGFVDVAKLLLNAGANPNKQDDNGQTPLHLAIEWHYLPAKLVMSARDEVDIPCRSTDLINVLCESNCINFGLKNVDGRTAVDLAFLKSDKHCENDDGIAEYLQEKRLLWREGQIKVANNSLVIIAENKEQILKLKPDSAKTDADKFLEKWRELPINITEQILDTLDDDDFGAFQQLNEERKVPLGEDSIHEMI</sequence>
<gene>
    <name evidence="3" type="primary">ank16</name>
    <name evidence="3" type="ORF">KARP_02016</name>
</gene>
<dbReference type="Pfam" id="PF13637">
    <property type="entry name" value="Ank_4"/>
    <property type="match status" value="1"/>
</dbReference>
<protein>
    <submittedName>
        <fullName evidence="3">Ankyrin repeat-containing protein 16</fullName>
    </submittedName>
</protein>
<evidence type="ECO:0000256" key="2">
    <source>
        <dbReference type="ARBA" id="ARBA00023043"/>
    </source>
</evidence>
<dbReference type="EMBL" id="LS398548">
    <property type="protein sequence ID" value="SPR16126.1"/>
    <property type="molecule type" value="Genomic_DNA"/>
</dbReference>
<dbReference type="InterPro" id="IPR036770">
    <property type="entry name" value="Ankyrin_rpt-contain_sf"/>
</dbReference>
<name>A0A2U3RSC1_ORITS</name>
<dbReference type="Gene3D" id="1.25.40.20">
    <property type="entry name" value="Ankyrin repeat-containing domain"/>
    <property type="match status" value="1"/>
</dbReference>
<organism evidence="3 4">
    <name type="scientific">Orientia tsutsugamushi</name>
    <name type="common">Rickettsia tsutsugamushi</name>
    <dbReference type="NCBI Taxonomy" id="784"/>
    <lineage>
        <taxon>Bacteria</taxon>
        <taxon>Pseudomonadati</taxon>
        <taxon>Pseudomonadota</taxon>
        <taxon>Alphaproteobacteria</taxon>
        <taxon>Rickettsiales</taxon>
        <taxon>Rickettsiaceae</taxon>
        <taxon>Rickettsieae</taxon>
        <taxon>Orientia</taxon>
    </lineage>
</organism>
<keyword evidence="2" id="KW-0040">ANK repeat</keyword>